<evidence type="ECO:0000256" key="1">
    <source>
        <dbReference type="SAM" id="MobiDB-lite"/>
    </source>
</evidence>
<feature type="compositionally biased region" description="Polar residues" evidence="1">
    <location>
        <begin position="1"/>
        <end position="10"/>
    </location>
</feature>
<dbReference type="EMBL" id="JAUHHV010000011">
    <property type="protein sequence ID" value="KAK1407850.1"/>
    <property type="molecule type" value="Genomic_DNA"/>
</dbReference>
<name>A0AAD8NA77_TARER</name>
<evidence type="ECO:0000313" key="2">
    <source>
        <dbReference type="EMBL" id="KAK1407850.1"/>
    </source>
</evidence>
<comment type="caution">
    <text evidence="2">The sequence shown here is derived from an EMBL/GenBank/DDBJ whole genome shotgun (WGS) entry which is preliminary data.</text>
</comment>
<keyword evidence="3" id="KW-1185">Reference proteome</keyword>
<feature type="region of interest" description="Disordered" evidence="1">
    <location>
        <begin position="1"/>
        <end position="23"/>
    </location>
</feature>
<accession>A0AAD8NA77</accession>
<dbReference type="AlphaFoldDB" id="A0AAD8NA77"/>
<feature type="compositionally biased region" description="Low complexity" evidence="1">
    <location>
        <begin position="11"/>
        <end position="23"/>
    </location>
</feature>
<dbReference type="Proteomes" id="UP001229421">
    <property type="component" value="Unassembled WGS sequence"/>
</dbReference>
<evidence type="ECO:0000313" key="3">
    <source>
        <dbReference type="Proteomes" id="UP001229421"/>
    </source>
</evidence>
<reference evidence="2" key="1">
    <citation type="journal article" date="2023" name="bioRxiv">
        <title>Improved chromosome-level genome assembly for marigold (Tagetes erecta).</title>
        <authorList>
            <person name="Jiang F."/>
            <person name="Yuan L."/>
            <person name="Wang S."/>
            <person name="Wang H."/>
            <person name="Xu D."/>
            <person name="Wang A."/>
            <person name="Fan W."/>
        </authorList>
    </citation>
    <scope>NUCLEOTIDE SEQUENCE</scope>
    <source>
        <strain evidence="2">WSJ</strain>
        <tissue evidence="2">Leaf</tissue>
    </source>
</reference>
<protein>
    <submittedName>
        <fullName evidence="2">Uncharacterized protein</fullName>
    </submittedName>
</protein>
<sequence>MQGNNMDQAMSCSSSFQNQDNQDSNKIKKRFSLHPTFAHGSTLGLYEVLTGKRYICDIITGSVVLGFFIEAEKILSVLGSDNADDTFLWQERVKVDAMHKIQGGHDSRLASTNELWLGQIV</sequence>
<organism evidence="2 3">
    <name type="scientific">Tagetes erecta</name>
    <name type="common">African marigold</name>
    <dbReference type="NCBI Taxonomy" id="13708"/>
    <lineage>
        <taxon>Eukaryota</taxon>
        <taxon>Viridiplantae</taxon>
        <taxon>Streptophyta</taxon>
        <taxon>Embryophyta</taxon>
        <taxon>Tracheophyta</taxon>
        <taxon>Spermatophyta</taxon>
        <taxon>Magnoliopsida</taxon>
        <taxon>eudicotyledons</taxon>
        <taxon>Gunneridae</taxon>
        <taxon>Pentapetalae</taxon>
        <taxon>asterids</taxon>
        <taxon>campanulids</taxon>
        <taxon>Asterales</taxon>
        <taxon>Asteraceae</taxon>
        <taxon>Asteroideae</taxon>
        <taxon>Heliantheae alliance</taxon>
        <taxon>Tageteae</taxon>
        <taxon>Tagetes</taxon>
    </lineage>
</organism>
<gene>
    <name evidence="2" type="ORF">QVD17_39477</name>
</gene>
<proteinExistence type="predicted"/>